<name>A0A1I7M3W8_9BURK</name>
<dbReference type="Gene3D" id="1.25.40.10">
    <property type="entry name" value="Tetratricopeptide repeat domain"/>
    <property type="match status" value="2"/>
</dbReference>
<keyword evidence="3" id="KW-1185">Reference proteome</keyword>
<dbReference type="InterPro" id="IPR011990">
    <property type="entry name" value="TPR-like_helical_dom_sf"/>
</dbReference>
<dbReference type="SUPFAM" id="SSF48452">
    <property type="entry name" value="TPR-like"/>
    <property type="match status" value="2"/>
</dbReference>
<proteinExistence type="predicted"/>
<evidence type="ECO:0000313" key="3">
    <source>
        <dbReference type="Proteomes" id="UP000199391"/>
    </source>
</evidence>
<keyword evidence="1" id="KW-0802">TPR repeat</keyword>
<protein>
    <submittedName>
        <fullName evidence="2">Tfp pilus assembly protein PilF</fullName>
    </submittedName>
</protein>
<reference evidence="3" key="1">
    <citation type="submission" date="2016-10" db="EMBL/GenBank/DDBJ databases">
        <authorList>
            <person name="Varghese N."/>
            <person name="Submissions S."/>
        </authorList>
    </citation>
    <scope>NUCLEOTIDE SEQUENCE [LARGE SCALE GENOMIC DNA]</scope>
    <source>
        <strain evidence="3">CGMCC 1.11014</strain>
    </source>
</reference>
<dbReference type="SMART" id="SM00028">
    <property type="entry name" value="TPR"/>
    <property type="match status" value="4"/>
</dbReference>
<dbReference type="Proteomes" id="UP000199391">
    <property type="component" value="Unassembled WGS sequence"/>
</dbReference>
<organism evidence="2 3">
    <name type="scientific">Pseudoduganella namucuonensis</name>
    <dbReference type="NCBI Taxonomy" id="1035707"/>
    <lineage>
        <taxon>Bacteria</taxon>
        <taxon>Pseudomonadati</taxon>
        <taxon>Pseudomonadota</taxon>
        <taxon>Betaproteobacteria</taxon>
        <taxon>Burkholderiales</taxon>
        <taxon>Oxalobacteraceae</taxon>
        <taxon>Telluria group</taxon>
        <taxon>Pseudoduganella</taxon>
    </lineage>
</organism>
<dbReference type="PROSITE" id="PS50005">
    <property type="entry name" value="TPR"/>
    <property type="match status" value="1"/>
</dbReference>
<accession>A0A1I7M3W8</accession>
<feature type="repeat" description="TPR" evidence="1">
    <location>
        <begin position="230"/>
        <end position="263"/>
    </location>
</feature>
<dbReference type="PANTHER" id="PTHR12558:SF33">
    <property type="entry name" value="BLL7664 PROTEIN"/>
    <property type="match status" value="1"/>
</dbReference>
<dbReference type="InterPro" id="IPR019734">
    <property type="entry name" value="TPR_rpt"/>
</dbReference>
<dbReference type="Pfam" id="PF13432">
    <property type="entry name" value="TPR_16"/>
    <property type="match status" value="1"/>
</dbReference>
<dbReference type="PANTHER" id="PTHR12558">
    <property type="entry name" value="CELL DIVISION CYCLE 16,23,27"/>
    <property type="match status" value="1"/>
</dbReference>
<dbReference type="EMBL" id="FPBO01000054">
    <property type="protein sequence ID" value="SFV16624.1"/>
    <property type="molecule type" value="Genomic_DNA"/>
</dbReference>
<gene>
    <name evidence="2" type="ORF">SAMN05216552_10547</name>
</gene>
<dbReference type="STRING" id="1035707.SAMN05216552_10547"/>
<dbReference type="AlphaFoldDB" id="A0A1I7M3W8"/>
<evidence type="ECO:0000313" key="2">
    <source>
        <dbReference type="EMBL" id="SFV16624.1"/>
    </source>
</evidence>
<evidence type="ECO:0000256" key="1">
    <source>
        <dbReference type="PROSITE-ProRule" id="PRU00339"/>
    </source>
</evidence>
<dbReference type="Pfam" id="PF14559">
    <property type="entry name" value="TPR_19"/>
    <property type="match status" value="2"/>
</dbReference>
<dbReference type="RefSeq" id="WP_093560948.1">
    <property type="nucleotide sequence ID" value="NZ_FPBO01000054.1"/>
</dbReference>
<dbReference type="OrthoDB" id="5915006at2"/>
<sequence>MQSPQDQAALAQQLERNEGYLAVDPGNRPLLATVLDLCLAAGQHERAEAHARKALEATPEDPYLRARLGNILLADRQWEAAAALFEGLLAQYADAGLAYNLAYACLWLGRHEQGWTALAPHVADAGAGAEAVTLALRLLHHLGELDQAVALAATHLEHCREAPAFLGAASAVHLDAGDIGQADQLSAAALARGRTMEALVVGGSVALARTDSAAAAALLREALERNPEEGRAWSGLGLASLLQQDLSAALPQLEKAVRYLPGHIGTWHVLGWARIFSGDPAGAEAAFRTALDLDRNFGESHGGMAVVQALAGRREEAQASIDRALGLDKQSLSARYAQMALAGELADPVRFRALAMRVLAGRAAPFGGSLADVMQSHGAR</sequence>